<dbReference type="SUPFAM" id="SSF118001">
    <property type="entry name" value="YehU-like"/>
    <property type="match status" value="1"/>
</dbReference>
<dbReference type="Gene3D" id="1.10.10.610">
    <property type="entry name" value="YehU-like"/>
    <property type="match status" value="1"/>
</dbReference>
<dbReference type="Pfam" id="PF06794">
    <property type="entry name" value="UPF0270"/>
    <property type="match status" value="1"/>
</dbReference>
<evidence type="ECO:0000256" key="1">
    <source>
        <dbReference type="ARBA" id="ARBA00006450"/>
    </source>
</evidence>
<organism evidence="2 3">
    <name type="scientific">Ferrimonas sediminicola</name>
    <dbReference type="NCBI Taxonomy" id="2569538"/>
    <lineage>
        <taxon>Bacteria</taxon>
        <taxon>Pseudomonadati</taxon>
        <taxon>Pseudomonadota</taxon>
        <taxon>Gammaproteobacteria</taxon>
        <taxon>Alteromonadales</taxon>
        <taxon>Ferrimonadaceae</taxon>
        <taxon>Ferrimonas</taxon>
    </lineage>
</organism>
<keyword evidence="3" id="KW-1185">Reference proteome</keyword>
<dbReference type="Proteomes" id="UP000305674">
    <property type="component" value="Unassembled WGS sequence"/>
</dbReference>
<name>A0A4U1BCU9_9GAMM</name>
<evidence type="ECO:0000313" key="2">
    <source>
        <dbReference type="EMBL" id="TKB48045.1"/>
    </source>
</evidence>
<comment type="similarity">
    <text evidence="1">Belongs to the UPF0270 family.</text>
</comment>
<dbReference type="EMBL" id="SWCI01000010">
    <property type="protein sequence ID" value="TKB48045.1"/>
    <property type="molecule type" value="Genomic_DNA"/>
</dbReference>
<proteinExistence type="inferred from homology"/>
<comment type="caution">
    <text evidence="2">The sequence shown here is derived from an EMBL/GenBank/DDBJ whole genome shotgun (WGS) entry which is preliminary data.</text>
</comment>
<dbReference type="AlphaFoldDB" id="A0A4U1BCU9"/>
<dbReference type="OrthoDB" id="6401640at2"/>
<reference evidence="2 3" key="1">
    <citation type="submission" date="2019-04" db="EMBL/GenBank/DDBJ databases">
        <authorList>
            <person name="Hwang J.C."/>
        </authorList>
    </citation>
    <scope>NUCLEOTIDE SEQUENCE [LARGE SCALE GENOMIC DNA]</scope>
    <source>
        <strain evidence="2 3">IMCC35001</strain>
    </source>
</reference>
<gene>
    <name evidence="2" type="ORF">FCL40_14055</name>
</gene>
<dbReference type="InterPro" id="IPR010648">
    <property type="entry name" value="UPF0270"/>
</dbReference>
<evidence type="ECO:0000313" key="3">
    <source>
        <dbReference type="Proteomes" id="UP000305674"/>
    </source>
</evidence>
<protein>
    <submittedName>
        <fullName evidence="2">YheU family protein</fullName>
    </submittedName>
</protein>
<dbReference type="RefSeq" id="WP_136853934.1">
    <property type="nucleotide sequence ID" value="NZ_SWCI01000010.1"/>
</dbReference>
<sequence>MLIPYDQLKQSLSAEALTNLMREFLLQQITDQGFDQTDDRVLAEALPRVEAALRRGELVVEYSEEEESVAIRPADQVACGLPA</sequence>
<accession>A0A4U1BCU9</accession>
<dbReference type="InterPro" id="IPR036685">
    <property type="entry name" value="YehU-like_sf"/>
</dbReference>